<accession>A0A2N0WAR8</accession>
<proteinExistence type="predicted"/>
<dbReference type="Gene3D" id="3.40.50.720">
    <property type="entry name" value="NAD(P)-binding Rossmann-like Domain"/>
    <property type="match status" value="1"/>
</dbReference>
<dbReference type="RefSeq" id="WP_101237353.1">
    <property type="nucleotide sequence ID" value="NZ_PISJ01000020.1"/>
</dbReference>
<dbReference type="Proteomes" id="UP000233553">
    <property type="component" value="Unassembled WGS sequence"/>
</dbReference>
<protein>
    <submittedName>
        <fullName evidence="1">Oxidoreductase</fullName>
    </submittedName>
</protein>
<sequence>MAKLLPQWFKSKQKTKGCIVIVGNDVQQLSQLLVGQVQCDAMPVYQLQHDPIQTQPQIEAQAEGLIAVRLNLLDATAVKSVIQQIQKAGHFVDLCIFQPDFVLPENSQPLSAEQLENYWQNTGLTAVSIAQAVIRQMLSKQHGTLIFLGTQQPVESERDLFSQSLSASIRALAQSLAREFHPKGIHVVYCALSHWQSANHALMQSLQQTCWHLYQQPKSTWSQELRLGL</sequence>
<reference evidence="1 2" key="1">
    <citation type="submission" date="2017-12" db="EMBL/GenBank/DDBJ databases">
        <title>Draft Genome sequences of multiple microbial strains isolated from spacecraft associated surfaces.</title>
        <authorList>
            <person name="Seuylemezian A."/>
            <person name="Vaishampayan P."/>
            <person name="Venkateswaran K."/>
        </authorList>
    </citation>
    <scope>NUCLEOTIDE SEQUENCE [LARGE SCALE GENOMIC DNA]</scope>
    <source>
        <strain evidence="1 2">2P01AA</strain>
    </source>
</reference>
<dbReference type="EMBL" id="PISJ01000020">
    <property type="protein sequence ID" value="PKF31581.1"/>
    <property type="molecule type" value="Genomic_DNA"/>
</dbReference>
<dbReference type="PANTHER" id="PTHR43431:SF7">
    <property type="entry name" value="OXIDOREDUCTASE, SHORT CHAIN DEHYDROGENASE_REDUCTASE FAMILY (AFU_ORTHOLOGUE AFUA_5G14000)"/>
    <property type="match status" value="1"/>
</dbReference>
<dbReference type="PANTHER" id="PTHR43431">
    <property type="entry name" value="OXIDOREDUCTASE, SHORT CHAIN DEHYDROGENASE/REDUCTASE FAMILY (AFU_ORTHOLOGUE AFUA_5G14000)"/>
    <property type="match status" value="1"/>
</dbReference>
<name>A0A2N0WAR8_9GAMM</name>
<dbReference type="SUPFAM" id="SSF51735">
    <property type="entry name" value="NAD(P)-binding Rossmann-fold domains"/>
    <property type="match status" value="1"/>
</dbReference>
<comment type="caution">
    <text evidence="1">The sequence shown here is derived from an EMBL/GenBank/DDBJ whole genome shotgun (WGS) entry which is preliminary data.</text>
</comment>
<organism evidence="1 2">
    <name type="scientific">Acinetobacter proteolyticus</name>
    <dbReference type="NCBI Taxonomy" id="1776741"/>
    <lineage>
        <taxon>Bacteria</taxon>
        <taxon>Pseudomonadati</taxon>
        <taxon>Pseudomonadota</taxon>
        <taxon>Gammaproteobacteria</taxon>
        <taxon>Moraxellales</taxon>
        <taxon>Moraxellaceae</taxon>
        <taxon>Acinetobacter</taxon>
    </lineage>
</organism>
<dbReference type="InterPro" id="IPR036291">
    <property type="entry name" value="NAD(P)-bd_dom_sf"/>
</dbReference>
<evidence type="ECO:0000313" key="2">
    <source>
        <dbReference type="Proteomes" id="UP000233553"/>
    </source>
</evidence>
<dbReference type="InterPro" id="IPR002347">
    <property type="entry name" value="SDR_fam"/>
</dbReference>
<dbReference type="Pfam" id="PF00106">
    <property type="entry name" value="adh_short"/>
    <property type="match status" value="1"/>
</dbReference>
<evidence type="ECO:0000313" key="1">
    <source>
        <dbReference type="EMBL" id="PKF31581.1"/>
    </source>
</evidence>
<gene>
    <name evidence="1" type="ORF">CW311_17740</name>
</gene>
<dbReference type="AlphaFoldDB" id="A0A2N0WAR8"/>